<name>A0A8J3J8P4_9ACTN</name>
<evidence type="ECO:0000313" key="2">
    <source>
        <dbReference type="EMBL" id="GID12192.1"/>
    </source>
</evidence>
<organism evidence="2 3">
    <name type="scientific">Actinocatenispora rupis</name>
    <dbReference type="NCBI Taxonomy" id="519421"/>
    <lineage>
        <taxon>Bacteria</taxon>
        <taxon>Bacillati</taxon>
        <taxon>Actinomycetota</taxon>
        <taxon>Actinomycetes</taxon>
        <taxon>Micromonosporales</taxon>
        <taxon>Micromonosporaceae</taxon>
        <taxon>Actinocatenispora</taxon>
    </lineage>
</organism>
<feature type="chain" id="PRO_5038649370" description="Tachylectin" evidence="1">
    <location>
        <begin position="20"/>
        <end position="322"/>
    </location>
</feature>
<accession>A0A8J3J8P4</accession>
<evidence type="ECO:0008006" key="4">
    <source>
        <dbReference type="Google" id="ProtNLM"/>
    </source>
</evidence>
<dbReference type="EMBL" id="BOMB01000017">
    <property type="protein sequence ID" value="GID12192.1"/>
    <property type="molecule type" value="Genomic_DNA"/>
</dbReference>
<evidence type="ECO:0000256" key="1">
    <source>
        <dbReference type="SAM" id="SignalP"/>
    </source>
</evidence>
<proteinExistence type="predicted"/>
<dbReference type="RefSeq" id="WP_203658179.1">
    <property type="nucleotide sequence ID" value="NZ_BAAAZM010000009.1"/>
</dbReference>
<sequence>MRRLATVVTAAVLGGLAVAAPAAPAAARTACTVHSNLIGAVDQNHGRVLILRQDVDWRRTNPICWQRTLGGGRWGHLTDVKFRRYGSQWDVLVSAGNGNVGIFAYPSGRRIWSATVPNPRQGTRNPHSIELLPNGGVAVADSTGVACGGCGEGRLLYYPKGSRSPKVYRQPSAHGVLYSDGRLWAVGGSTLYQYDIGRGNLTRHGGNLNVGRGRVTGAHDLSPMTGSARHRMWIAGNAVYHYDKYSGRPPTRWSVPASRSCVKAFGTQRDGRIVEAWKNHCTGSNYLSDTVYLFRYDGTHPTALRLPGAGFYKARPVTWSYY</sequence>
<evidence type="ECO:0000313" key="3">
    <source>
        <dbReference type="Proteomes" id="UP000612808"/>
    </source>
</evidence>
<comment type="caution">
    <text evidence="2">The sequence shown here is derived from an EMBL/GenBank/DDBJ whole genome shotgun (WGS) entry which is preliminary data.</text>
</comment>
<feature type="signal peptide" evidence="1">
    <location>
        <begin position="1"/>
        <end position="19"/>
    </location>
</feature>
<dbReference type="SUPFAM" id="SSF50998">
    <property type="entry name" value="Quinoprotein alcohol dehydrogenase-like"/>
    <property type="match status" value="1"/>
</dbReference>
<reference evidence="2" key="1">
    <citation type="submission" date="2021-01" db="EMBL/GenBank/DDBJ databases">
        <title>Whole genome shotgun sequence of Actinocatenispora rupis NBRC 107355.</title>
        <authorList>
            <person name="Komaki H."/>
            <person name="Tamura T."/>
        </authorList>
    </citation>
    <scope>NUCLEOTIDE SEQUENCE</scope>
    <source>
        <strain evidence="2">NBRC 107355</strain>
    </source>
</reference>
<protein>
    <recommendedName>
        <fullName evidence="4">Tachylectin</fullName>
    </recommendedName>
</protein>
<keyword evidence="3" id="KW-1185">Reference proteome</keyword>
<dbReference type="Proteomes" id="UP000612808">
    <property type="component" value="Unassembled WGS sequence"/>
</dbReference>
<dbReference type="AlphaFoldDB" id="A0A8J3J8P4"/>
<gene>
    <name evidence="2" type="ORF">Aru02nite_30810</name>
</gene>
<keyword evidence="1" id="KW-0732">Signal</keyword>
<dbReference type="InterPro" id="IPR011047">
    <property type="entry name" value="Quinoprotein_ADH-like_sf"/>
</dbReference>